<evidence type="ECO:0000313" key="3">
    <source>
        <dbReference type="Proteomes" id="UP000002195"/>
    </source>
</evidence>
<dbReference type="GeneID" id="8624866"/>
<evidence type="ECO:0008006" key="4">
    <source>
        <dbReference type="Google" id="ProtNLM"/>
    </source>
</evidence>
<dbReference type="GO" id="GO:0030027">
    <property type="term" value="C:lamellipodium"/>
    <property type="evidence" value="ECO:0000318"/>
    <property type="project" value="GO_Central"/>
</dbReference>
<dbReference type="STRING" id="44689.Q54NW3"/>
<feature type="compositionally biased region" description="Pro residues" evidence="1">
    <location>
        <begin position="246"/>
        <end position="256"/>
    </location>
</feature>
<evidence type="ECO:0000256" key="1">
    <source>
        <dbReference type="SAM" id="MobiDB-lite"/>
    </source>
</evidence>
<dbReference type="GO" id="GO:0034198">
    <property type="term" value="P:cellular response to amino acid starvation"/>
    <property type="evidence" value="ECO:0000318"/>
    <property type="project" value="GO_Central"/>
</dbReference>
<sequence>MNCFYFFFYFFFFNFFFLKKKISFFNFKRLLWVERLQSNVYAEHWEMTEKSTSNSNTPVVVHSNNGTPQPMIGLNRKLSNKSKTSTPNNNSNNNNNNNNINNNNKNIHSPSRLLDTINKLQLDALEYVDLPIPTNIYGLSSIPLLLTDITDTSNNNNNEKTNNKNNNTIVETTLAQSIGQISMNNSTIIPNNSNNNNSSKNIFISKQNKLYISSRTSLISVESEEDLETGSLSWLTNEIISNSDINPPPPPPPPPQTTSTTSTTTATTSTQTTTQATTTATSRNPSSPSKITTNSTTSTQPNQFVENQIVSVDSFLDEGQPVIAFTQVTPFQLNQPNNSKGKILFNISDYESSINDSSGGSGDTTPTIPSTTSTSTQQTNSQQNFNNNNNNTTTAAPPPQQPPPKKRLDILNFSFQIFDIDFIPFHLTHSRIEQFEDGNSKNVFLLSGSDEKIHMYYYNGNEFVEGDISRYFPEMCNLGSNALKIEIKYYQNFRLVAIGCQNGLLKLSIINEITKEIKSESFFLDGPVQTLCIYNENIDLNNSNNNHMYNCYNYNNNNNNNNDIDSFGNFDINQDDSIFSIINEIKSNTDQIINNSEQQMKKMHLLVGSIIGYSVVYRNIFNQLLQDSHLLEYSDSFDSVTSVHVFDIDADGQNELLIGTYGMELLVYKKQQQPIDNDSNGFIYKLNSHRHFSHPILGIQTIELMNDGIKQLIIMTMFGVYIMRVPILKYQEELSTRIELIKEILKLKQQQQQQQQQQT</sequence>
<feature type="compositionally biased region" description="Low complexity" evidence="1">
    <location>
        <begin position="257"/>
        <end position="302"/>
    </location>
</feature>
<dbReference type="GO" id="GO:0015629">
    <property type="term" value="C:actin cytoskeleton"/>
    <property type="evidence" value="ECO:0007669"/>
    <property type="project" value="InterPro"/>
</dbReference>
<dbReference type="PANTHER" id="PTHR15435">
    <property type="entry name" value="KICSTOR COMPLEX PROTEIN KAPTIN"/>
    <property type="match status" value="1"/>
</dbReference>
<organism evidence="2 3">
    <name type="scientific">Dictyostelium discoideum</name>
    <name type="common">Social amoeba</name>
    <dbReference type="NCBI Taxonomy" id="44689"/>
    <lineage>
        <taxon>Eukaryota</taxon>
        <taxon>Amoebozoa</taxon>
        <taxon>Evosea</taxon>
        <taxon>Eumycetozoa</taxon>
        <taxon>Dictyostelia</taxon>
        <taxon>Dictyosteliales</taxon>
        <taxon>Dictyosteliaceae</taxon>
        <taxon>Dictyostelium</taxon>
    </lineage>
</organism>
<name>Q54NW3_DICDI</name>
<dbReference type="AlphaFoldDB" id="Q54NW3"/>
<feature type="compositionally biased region" description="Low complexity" evidence="1">
    <location>
        <begin position="354"/>
        <end position="395"/>
    </location>
</feature>
<reference evidence="2 3" key="1">
    <citation type="journal article" date="2005" name="Nature">
        <title>The genome of the social amoeba Dictyostelium discoideum.</title>
        <authorList>
            <consortium name="The Dictyostelium discoideum Sequencing Consortium"/>
            <person name="Eichinger L."/>
            <person name="Pachebat J.A."/>
            <person name="Glockner G."/>
            <person name="Rajandream M.A."/>
            <person name="Sucgang R."/>
            <person name="Berriman M."/>
            <person name="Song J."/>
            <person name="Olsen R."/>
            <person name="Szafranski K."/>
            <person name="Xu Q."/>
            <person name="Tunggal B."/>
            <person name="Kummerfeld S."/>
            <person name="Madera M."/>
            <person name="Konfortov B.A."/>
            <person name="Rivero F."/>
            <person name="Bankier A.T."/>
            <person name="Lehmann R."/>
            <person name="Hamlin N."/>
            <person name="Davies R."/>
            <person name="Gaudet P."/>
            <person name="Fey P."/>
            <person name="Pilcher K."/>
            <person name="Chen G."/>
            <person name="Saunders D."/>
            <person name="Sodergren E."/>
            <person name="Davis P."/>
            <person name="Kerhornou A."/>
            <person name="Nie X."/>
            <person name="Hall N."/>
            <person name="Anjard C."/>
            <person name="Hemphill L."/>
            <person name="Bason N."/>
            <person name="Farbrother P."/>
            <person name="Desany B."/>
            <person name="Just E."/>
            <person name="Morio T."/>
            <person name="Rost R."/>
            <person name="Churcher C."/>
            <person name="Cooper J."/>
            <person name="Haydock S."/>
            <person name="van Driessche N."/>
            <person name="Cronin A."/>
            <person name="Goodhead I."/>
            <person name="Muzny D."/>
            <person name="Mourier T."/>
            <person name="Pain A."/>
            <person name="Lu M."/>
            <person name="Harper D."/>
            <person name="Lindsay R."/>
            <person name="Hauser H."/>
            <person name="James K."/>
            <person name="Quiles M."/>
            <person name="Madan Babu M."/>
            <person name="Saito T."/>
            <person name="Buchrieser C."/>
            <person name="Wardroper A."/>
            <person name="Felder M."/>
            <person name="Thangavelu M."/>
            <person name="Johnson D."/>
            <person name="Knights A."/>
            <person name="Loulseged H."/>
            <person name="Mungall K."/>
            <person name="Oliver K."/>
            <person name="Price C."/>
            <person name="Quail M.A."/>
            <person name="Urushihara H."/>
            <person name="Hernandez J."/>
            <person name="Rabbinowitsch E."/>
            <person name="Steffen D."/>
            <person name="Sanders M."/>
            <person name="Ma J."/>
            <person name="Kohara Y."/>
            <person name="Sharp S."/>
            <person name="Simmonds M."/>
            <person name="Spiegler S."/>
            <person name="Tivey A."/>
            <person name="Sugano S."/>
            <person name="White B."/>
            <person name="Walker D."/>
            <person name="Woodward J."/>
            <person name="Winckler T."/>
            <person name="Tanaka Y."/>
            <person name="Shaulsky G."/>
            <person name="Schleicher M."/>
            <person name="Weinstock G."/>
            <person name="Rosenthal A."/>
            <person name="Cox E.C."/>
            <person name="Chisholm R.L."/>
            <person name="Gibbs R."/>
            <person name="Loomis W.F."/>
            <person name="Platzer M."/>
            <person name="Kay R.R."/>
            <person name="Williams J."/>
            <person name="Dear P.H."/>
            <person name="Noegel A.A."/>
            <person name="Barrell B."/>
            <person name="Kuspa A."/>
        </authorList>
    </citation>
    <scope>NUCLEOTIDE SEQUENCE [LARGE SCALE GENOMIC DNA]</scope>
    <source>
        <strain evidence="2 3">AX4</strain>
    </source>
</reference>
<dbReference type="GO" id="GO:0140007">
    <property type="term" value="C:KICSTOR complex"/>
    <property type="evidence" value="ECO:0000318"/>
    <property type="project" value="GO_Central"/>
</dbReference>
<dbReference type="GO" id="GO:1904262">
    <property type="term" value="P:negative regulation of TORC1 signaling"/>
    <property type="evidence" value="ECO:0000318"/>
    <property type="project" value="GO_Central"/>
</dbReference>
<dbReference type="InterPro" id="IPR029982">
    <property type="entry name" value="Kptn"/>
</dbReference>
<dbReference type="OMA" id="DEKIHMY"/>
<dbReference type="Proteomes" id="UP000002195">
    <property type="component" value="Unassembled WGS sequence"/>
</dbReference>
<dbReference type="Reactome" id="R-DDI-9639288">
    <property type="pathway name" value="Amino acids regulate mTORC1"/>
</dbReference>
<proteinExistence type="predicted"/>
<evidence type="ECO:0000313" key="2">
    <source>
        <dbReference type="EMBL" id="EAL64942.1"/>
    </source>
</evidence>
<dbReference type="KEGG" id="ddi:DDB_G0284957"/>
<dbReference type="GO" id="GO:0007015">
    <property type="term" value="P:actin filament organization"/>
    <property type="evidence" value="ECO:0007669"/>
    <property type="project" value="InterPro"/>
</dbReference>
<dbReference type="HOGENOM" id="CLU_367409_0_0_1"/>
<feature type="region of interest" description="Disordered" evidence="1">
    <location>
        <begin position="63"/>
        <end position="107"/>
    </location>
</feature>
<dbReference type="RefSeq" id="XP_639954.1">
    <property type="nucleotide sequence ID" value="XM_634862.1"/>
</dbReference>
<dbReference type="GO" id="GO:0051015">
    <property type="term" value="F:actin filament binding"/>
    <property type="evidence" value="ECO:0000318"/>
    <property type="project" value="GO_Central"/>
</dbReference>
<feature type="region of interest" description="Disordered" evidence="1">
    <location>
        <begin position="240"/>
        <end position="302"/>
    </location>
</feature>
<dbReference type="EMBL" id="AAFI02000073">
    <property type="protein sequence ID" value="EAL64942.1"/>
    <property type="molecule type" value="Genomic_DNA"/>
</dbReference>
<dbReference type="PaxDb" id="44689-DDB0186279"/>
<protein>
    <recommendedName>
        <fullName evidence="4">Kaptin</fullName>
    </recommendedName>
</protein>
<accession>Q54NW3</accession>
<dbReference type="dictyBase" id="DDB_G0284957"/>
<dbReference type="PRO" id="PR:Q54NW3"/>
<feature type="compositionally biased region" description="Low complexity" evidence="1">
    <location>
        <begin position="81"/>
        <end position="107"/>
    </location>
</feature>
<keyword evidence="3" id="KW-1185">Reference proteome</keyword>
<dbReference type="InParanoid" id="Q54NW3"/>
<dbReference type="PANTHER" id="PTHR15435:SF2">
    <property type="entry name" value="KICSTOR COMPLEX PROTEIN KAPTIN"/>
    <property type="match status" value="1"/>
</dbReference>
<dbReference type="FunCoup" id="Q54NW3">
    <property type="interactions" value="263"/>
</dbReference>
<dbReference type="eggNOG" id="ENOG502QTF2">
    <property type="taxonomic scope" value="Eukaryota"/>
</dbReference>
<comment type="caution">
    <text evidence="2">The sequence shown here is derived from an EMBL/GenBank/DDBJ whole genome shotgun (WGS) entry which is preliminary data.</text>
</comment>
<gene>
    <name evidence="2" type="ORF">DDB_G0284957</name>
</gene>
<dbReference type="VEuPathDB" id="AmoebaDB:DDB_G0284957"/>
<feature type="region of interest" description="Disordered" evidence="1">
    <location>
        <begin position="354"/>
        <end position="406"/>
    </location>
</feature>